<evidence type="ECO:0000313" key="2">
    <source>
        <dbReference type="Proteomes" id="UP000514752"/>
    </source>
</evidence>
<evidence type="ECO:0000313" key="1">
    <source>
        <dbReference type="EMBL" id="QMT39792.1"/>
    </source>
</evidence>
<protein>
    <recommendedName>
        <fullName evidence="3">DUF4304 domain-containing protein</fullName>
    </recommendedName>
</protein>
<accession>A0A7D7SG44</accession>
<dbReference type="RefSeq" id="WP_182121573.1">
    <property type="nucleotide sequence ID" value="NZ_CP059567.1"/>
</dbReference>
<organism evidence="1 2">
    <name type="scientific">Neisseria shayeganii</name>
    <dbReference type="NCBI Taxonomy" id="607712"/>
    <lineage>
        <taxon>Bacteria</taxon>
        <taxon>Pseudomonadati</taxon>
        <taxon>Pseudomonadota</taxon>
        <taxon>Betaproteobacteria</taxon>
        <taxon>Neisseriales</taxon>
        <taxon>Neisseriaceae</taxon>
        <taxon>Neisseria</taxon>
    </lineage>
</organism>
<dbReference type="KEGG" id="nsg:H3L94_07900"/>
<dbReference type="EMBL" id="CP059567">
    <property type="protein sequence ID" value="QMT39792.1"/>
    <property type="molecule type" value="Genomic_DNA"/>
</dbReference>
<reference evidence="1 2" key="1">
    <citation type="submission" date="2020-07" db="EMBL/GenBank/DDBJ databases">
        <title>Genomic diversity of species in the Neisseriaceae family.</title>
        <authorList>
            <person name="Vincent A.T."/>
            <person name="Bernet E."/>
            <person name="Veyrier F.J."/>
        </authorList>
    </citation>
    <scope>NUCLEOTIDE SEQUENCE [LARGE SCALE GENOMIC DNA]</scope>
    <source>
        <strain evidence="1 2">DSM 22244</strain>
    </source>
</reference>
<gene>
    <name evidence="1" type="ORF">H3L94_07900</name>
</gene>
<sequence>MMSRKIFAILHKRLWPHLQAQGFQHHIGRSYYRLADGQVWYAASRALNAHLQHIGRPSADSTFDCVAGIYHFDADEQAIVERYLQAREPYWGTQYLMSVQCDGAPSQTGGGRKKDMSLWRVAADGSNLDAVMDDFEAAFVQQALPFWVRMSSDANAAAARRYNAEKRAQAQEFREGYFDALDSGKAKEAEECLRYWLLRDAPDYVAYWDAHGGDPLRKTQRSTP</sequence>
<name>A0A7D7SG44_9NEIS</name>
<dbReference type="Proteomes" id="UP000514752">
    <property type="component" value="Chromosome"/>
</dbReference>
<evidence type="ECO:0008006" key="3">
    <source>
        <dbReference type="Google" id="ProtNLM"/>
    </source>
</evidence>
<proteinExistence type="predicted"/>
<dbReference type="AlphaFoldDB" id="A0A7D7SG44"/>